<accession>A0ABQ2FJ92</accession>
<sequence>MGIQGDHMKRSIPFALLALTGALLSACAPQPTPDATKPTIALTATPATLTAAGDITLTATAKDNVGVTKVDFYQGTKLISSDNAEPYTATSSLSSAQNGTVTYRAVASDAAGNTAEATTNVTVNIDVTAPTVSVTATPSTLTSPGTVTFTATATDNVGVTKVEFYDNGTLIATDTDAPYAASKAYTGADNGAHTITAKAFDAQGQTTSSTTTLTVNIDTVAPTVTVAAAPTRLEAAGTATFTATATDNVGVTKVEFYDNGTLIATDTDAPYTTSKAYAFADNGTHTITAKAFDAQGNTQQGTTPFTVAIADANEPNDSVAAATAISIGSSAKGFITGQARDMDYFKFDAAAGDMLKLTVQSVSADAASTLDPYVMILMPDGKTILEKDDDSGAGLESEIRFNVPATGTYTVVITSFDIHDDPTATDDKVTNTYQIALSRR</sequence>
<gene>
    <name evidence="3" type="ORF">GCM10010844_22650</name>
</gene>
<evidence type="ECO:0000256" key="1">
    <source>
        <dbReference type="SAM" id="SignalP"/>
    </source>
</evidence>
<dbReference type="Proteomes" id="UP000604341">
    <property type="component" value="Unassembled WGS sequence"/>
</dbReference>
<dbReference type="Gene3D" id="2.60.40.10">
    <property type="entry name" value="Immunoglobulins"/>
    <property type="match status" value="3"/>
</dbReference>
<comment type="caution">
    <text evidence="3">The sequence shown here is derived from an EMBL/GenBank/DDBJ whole genome shotgun (WGS) entry which is preliminary data.</text>
</comment>
<evidence type="ECO:0000259" key="2">
    <source>
        <dbReference type="Pfam" id="PF04151"/>
    </source>
</evidence>
<dbReference type="EMBL" id="BMPE01000005">
    <property type="protein sequence ID" value="GGL03463.1"/>
    <property type="molecule type" value="Genomic_DNA"/>
</dbReference>
<dbReference type="InterPro" id="IPR013783">
    <property type="entry name" value="Ig-like_fold"/>
</dbReference>
<dbReference type="SUPFAM" id="SSF49299">
    <property type="entry name" value="PKD domain"/>
    <property type="match status" value="2"/>
</dbReference>
<organism evidence="3 4">
    <name type="scientific">Deinococcus radiotolerans</name>
    <dbReference type="NCBI Taxonomy" id="1309407"/>
    <lineage>
        <taxon>Bacteria</taxon>
        <taxon>Thermotogati</taxon>
        <taxon>Deinococcota</taxon>
        <taxon>Deinococci</taxon>
        <taxon>Deinococcales</taxon>
        <taxon>Deinococcaceae</taxon>
        <taxon>Deinococcus</taxon>
    </lineage>
</organism>
<feature type="signal peptide" evidence="1">
    <location>
        <begin position="1"/>
        <end position="28"/>
    </location>
</feature>
<feature type="domain" description="Peptidase C-terminal archaeal/bacterial" evidence="2">
    <location>
        <begin position="342"/>
        <end position="414"/>
    </location>
</feature>
<evidence type="ECO:0000313" key="3">
    <source>
        <dbReference type="EMBL" id="GGL03463.1"/>
    </source>
</evidence>
<protein>
    <recommendedName>
        <fullName evidence="2">Peptidase C-terminal archaeal/bacterial domain-containing protein</fullName>
    </recommendedName>
</protein>
<keyword evidence="1" id="KW-0732">Signal</keyword>
<proteinExistence type="predicted"/>
<reference evidence="4" key="1">
    <citation type="journal article" date="2019" name="Int. J. Syst. Evol. Microbiol.">
        <title>The Global Catalogue of Microorganisms (GCM) 10K type strain sequencing project: providing services to taxonomists for standard genome sequencing and annotation.</title>
        <authorList>
            <consortium name="The Broad Institute Genomics Platform"/>
            <consortium name="The Broad Institute Genome Sequencing Center for Infectious Disease"/>
            <person name="Wu L."/>
            <person name="Ma J."/>
        </authorList>
    </citation>
    <scope>NUCLEOTIDE SEQUENCE [LARGE SCALE GENOMIC DNA]</scope>
    <source>
        <strain evidence="4">JCM 19173</strain>
    </source>
</reference>
<dbReference type="Pfam" id="PF17957">
    <property type="entry name" value="Big_7"/>
    <property type="match status" value="3"/>
</dbReference>
<keyword evidence="4" id="KW-1185">Reference proteome</keyword>
<dbReference type="Pfam" id="PF04151">
    <property type="entry name" value="PPC"/>
    <property type="match status" value="1"/>
</dbReference>
<feature type="chain" id="PRO_5047203170" description="Peptidase C-terminal archaeal/bacterial domain-containing protein" evidence="1">
    <location>
        <begin position="29"/>
        <end position="440"/>
    </location>
</feature>
<dbReference type="InterPro" id="IPR007280">
    <property type="entry name" value="Peptidase_C_arc/bac"/>
</dbReference>
<evidence type="ECO:0000313" key="4">
    <source>
        <dbReference type="Proteomes" id="UP000604341"/>
    </source>
</evidence>
<dbReference type="SUPFAM" id="SSF89260">
    <property type="entry name" value="Collagen-binding domain"/>
    <property type="match status" value="1"/>
</dbReference>
<dbReference type="InterPro" id="IPR035986">
    <property type="entry name" value="PKD_dom_sf"/>
</dbReference>
<name>A0ABQ2FJ92_9DEIO</name>
<dbReference type="Gene3D" id="2.60.120.380">
    <property type="match status" value="1"/>
</dbReference>